<accession>A0A0P4W4E0</accession>
<dbReference type="EMBL" id="GDRN01103022">
    <property type="protein sequence ID" value="JAI58154.1"/>
    <property type="molecule type" value="Transcribed_RNA"/>
</dbReference>
<feature type="compositionally biased region" description="Polar residues" evidence="2">
    <location>
        <begin position="200"/>
        <end position="211"/>
    </location>
</feature>
<dbReference type="Pfam" id="PF15393">
    <property type="entry name" value="DUF4615"/>
    <property type="match status" value="1"/>
</dbReference>
<feature type="region of interest" description="Disordered" evidence="2">
    <location>
        <begin position="55"/>
        <end position="81"/>
    </location>
</feature>
<sequence length="221" mass="24212">MPPRRPQSKQKLPNKQAIQKKPPVVEEDVEAAEKFKIELQWCVQQIEAAMQKTSLKEKEDMAKSHRTLTSSKASHVKKRQLMNSLFGDYRAKMAEEESKMKTEAPKLKKHSAAPDKSMFLRKSASHSPSTTTGPLTHSQGGVEKSPAAEGIDPDLPDSESSSALDTKKVEHGESESEGTSTSDSNKVGNLSEGSVDKKTASSSFKFPSQSGNAFRFNFSVS</sequence>
<feature type="compositionally biased region" description="Polar residues" evidence="2">
    <location>
        <begin position="125"/>
        <end position="139"/>
    </location>
</feature>
<feature type="region of interest" description="Disordered" evidence="2">
    <location>
        <begin position="1"/>
        <end position="25"/>
    </location>
</feature>
<feature type="compositionally biased region" description="Basic and acidic residues" evidence="2">
    <location>
        <begin position="96"/>
        <end position="106"/>
    </location>
</feature>
<evidence type="ECO:0000313" key="3">
    <source>
        <dbReference type="EMBL" id="JAI58154.1"/>
    </source>
</evidence>
<dbReference type="PANTHER" id="PTHR13602:SF2">
    <property type="entry name" value="UPF0488 PROTEIN C8ORF33"/>
    <property type="match status" value="1"/>
</dbReference>
<reference evidence="3" key="1">
    <citation type="submission" date="2015-09" db="EMBL/GenBank/DDBJ databases">
        <title>Scylla olivacea transcriptome.</title>
        <authorList>
            <person name="Ikhwanuddin M."/>
        </authorList>
    </citation>
    <scope>NUCLEOTIDE SEQUENCE</scope>
</reference>
<proteinExistence type="inferred from homology"/>
<dbReference type="InterPro" id="IPR029274">
    <property type="entry name" value="DUF4615"/>
</dbReference>
<feature type="compositionally biased region" description="Polar residues" evidence="2">
    <location>
        <begin position="183"/>
        <end position="192"/>
    </location>
</feature>
<dbReference type="PANTHER" id="PTHR13602">
    <property type="entry name" value="UPF0488 PROTEIN C8ORF33"/>
    <property type="match status" value="1"/>
</dbReference>
<name>A0A0P4W4E0_SCYOL</name>
<dbReference type="AlphaFoldDB" id="A0A0P4W4E0"/>
<feature type="region of interest" description="Disordered" evidence="2">
    <location>
        <begin position="96"/>
        <end position="211"/>
    </location>
</feature>
<comment type="similarity">
    <text evidence="1">Belongs to the UPF0488 family.</text>
</comment>
<evidence type="ECO:0000256" key="1">
    <source>
        <dbReference type="ARBA" id="ARBA00005707"/>
    </source>
</evidence>
<protein>
    <submittedName>
        <fullName evidence="3">Uncharacterized protein</fullName>
    </submittedName>
</protein>
<feature type="compositionally biased region" description="Basic and acidic residues" evidence="2">
    <location>
        <begin position="165"/>
        <end position="174"/>
    </location>
</feature>
<evidence type="ECO:0000256" key="2">
    <source>
        <dbReference type="SAM" id="MobiDB-lite"/>
    </source>
</evidence>
<organism evidence="3">
    <name type="scientific">Scylla olivacea</name>
    <name type="common">Orange mud crab</name>
    <name type="synonym">Cancer olivacea</name>
    <dbReference type="NCBI Taxonomy" id="85551"/>
    <lineage>
        <taxon>Eukaryota</taxon>
        <taxon>Metazoa</taxon>
        <taxon>Ecdysozoa</taxon>
        <taxon>Arthropoda</taxon>
        <taxon>Crustacea</taxon>
        <taxon>Multicrustacea</taxon>
        <taxon>Malacostraca</taxon>
        <taxon>Eumalacostraca</taxon>
        <taxon>Eucarida</taxon>
        <taxon>Decapoda</taxon>
        <taxon>Pleocyemata</taxon>
        <taxon>Brachyura</taxon>
        <taxon>Eubrachyura</taxon>
        <taxon>Portunoidea</taxon>
        <taxon>Portunidae</taxon>
        <taxon>Portuninae</taxon>
        <taxon>Scylla</taxon>
    </lineage>
</organism>